<dbReference type="OrthoDB" id="368950at2"/>
<dbReference type="RefSeq" id="WP_024753596.1">
    <property type="nucleotide sequence ID" value="NZ_CDNC01000012.1"/>
</dbReference>
<dbReference type="Proteomes" id="UP000323594">
    <property type="component" value="Chromosome"/>
</dbReference>
<feature type="signal peptide" evidence="1">
    <location>
        <begin position="1"/>
        <end position="22"/>
    </location>
</feature>
<dbReference type="GeneID" id="57753135"/>
<feature type="chain" id="PRO_5041521649" evidence="1">
    <location>
        <begin position="23"/>
        <end position="242"/>
    </location>
</feature>
<evidence type="ECO:0000256" key="1">
    <source>
        <dbReference type="SAM" id="SignalP"/>
    </source>
</evidence>
<evidence type="ECO:0000313" key="5">
    <source>
        <dbReference type="Proteomes" id="UP000323594"/>
    </source>
</evidence>
<accession>A0A0B7GSG4</accession>
<dbReference type="SUPFAM" id="SSF48371">
    <property type="entry name" value="ARM repeat"/>
    <property type="match status" value="1"/>
</dbReference>
<dbReference type="EMBL" id="CP042817">
    <property type="protein sequence ID" value="QEJ98124.1"/>
    <property type="molecule type" value="Genomic_DNA"/>
</dbReference>
<sequence>MRIKLFLTLAVFTIFSMTALFAQDGGAKNSESKQKSNDIITVEEAYLHSIEGVIIKEMVQSEGRDAKLVALQYIENAVEGGRGDSEEIQAALDSLATIGLSTVVREGGRVINNYPDIRVKACALLAKIPTEKSKDTLMKVMYADNEPLVITTAIRSLGEIGINNNDETIEMINWINRKFSIINPTSSLAFEVLNTYEKLAPNVKNKKEMIEAIMGIAGNYNYVTPVRNRALEVLKTISNEGK</sequence>
<dbReference type="AlphaFoldDB" id="A0A0B7GSG4"/>
<evidence type="ECO:0000313" key="4">
    <source>
        <dbReference type="Proteomes" id="UP000042527"/>
    </source>
</evidence>
<organism evidence="2 4">
    <name type="scientific">Treponema phagedenis</name>
    <dbReference type="NCBI Taxonomy" id="162"/>
    <lineage>
        <taxon>Bacteria</taxon>
        <taxon>Pseudomonadati</taxon>
        <taxon>Spirochaetota</taxon>
        <taxon>Spirochaetia</taxon>
        <taxon>Spirochaetales</taxon>
        <taxon>Treponemataceae</taxon>
        <taxon>Treponema</taxon>
    </lineage>
</organism>
<reference evidence="4" key="1">
    <citation type="submission" date="2015-01" db="EMBL/GenBank/DDBJ databases">
        <authorList>
            <person name="Manzoor Shahid"/>
            <person name="Zubair Saima"/>
        </authorList>
    </citation>
    <scope>NUCLEOTIDE SEQUENCE [LARGE SCALE GENOMIC DNA]</scope>
    <source>
        <strain evidence="4">V1</strain>
    </source>
</reference>
<reference evidence="3 5" key="3">
    <citation type="submission" date="2019-08" db="EMBL/GenBank/DDBJ databases">
        <authorList>
            <person name="Kuhnert P."/>
        </authorList>
    </citation>
    <scope>NUCLEOTIDE SEQUENCE [LARGE SCALE GENOMIC DNA]</scope>
    <source>
        <strain evidence="3 5">B36.5</strain>
    </source>
</reference>
<keyword evidence="1" id="KW-0732">Signal</keyword>
<keyword evidence="4" id="KW-1185">Reference proteome</keyword>
<dbReference type="Gene3D" id="1.25.10.10">
    <property type="entry name" value="Leucine-rich Repeat Variant"/>
    <property type="match status" value="1"/>
</dbReference>
<evidence type="ECO:0000313" key="3">
    <source>
        <dbReference type="EMBL" id="QEJ98124.1"/>
    </source>
</evidence>
<protein>
    <submittedName>
        <fullName evidence="3">HEAT repeat domain-containing protein</fullName>
    </submittedName>
</protein>
<dbReference type="Proteomes" id="UP000042527">
    <property type="component" value="Unassembled WGS sequence"/>
</dbReference>
<proteinExistence type="predicted"/>
<name>A0A0B7GSG4_TREPH</name>
<gene>
    <name evidence="3" type="ORF">FUT82_09015</name>
    <name evidence="2" type="ORF">TPHV1_20071</name>
</gene>
<dbReference type="InterPro" id="IPR016024">
    <property type="entry name" value="ARM-type_fold"/>
</dbReference>
<reference evidence="2" key="2">
    <citation type="submission" date="2015-01" db="EMBL/GenBank/DDBJ databases">
        <authorList>
            <person name="Xiang T."/>
            <person name="Song Y."/>
            <person name="Huang L."/>
            <person name="Wang B."/>
            <person name="Wu P."/>
        </authorList>
    </citation>
    <scope>NUCLEOTIDE SEQUENCE [LARGE SCALE GENOMIC DNA]</scope>
    <source>
        <strain evidence="2">V1</strain>
    </source>
</reference>
<evidence type="ECO:0000313" key="2">
    <source>
        <dbReference type="EMBL" id="CEM61534.1"/>
    </source>
</evidence>
<dbReference type="EMBL" id="CDNC01000012">
    <property type="protein sequence ID" value="CEM61534.1"/>
    <property type="molecule type" value="Genomic_DNA"/>
</dbReference>
<dbReference type="InterPro" id="IPR011989">
    <property type="entry name" value="ARM-like"/>
</dbReference>